<keyword evidence="2" id="KW-1185">Reference proteome</keyword>
<sequence>MLVPRARWDVFFGSDLGTWLDSNLATKLIGVEENWDCVFGVSLWQIWQRRNNYVFNGVSPMVDRKLNEVYLARIWPLWKISSADTDDGIPEPLPAKANSNSLPSSSVTTPFPVSALSRKLQIQKRILWARPQFRRIECWCSCG</sequence>
<protein>
    <submittedName>
        <fullName evidence="1">LL-diaminopimelate aminotransferase</fullName>
    </submittedName>
</protein>
<comment type="caution">
    <text evidence="1">The sequence shown here is derived from an EMBL/GenBank/DDBJ whole genome shotgun (WGS) entry which is preliminary data.</text>
</comment>
<accession>A0A5A7PW30</accession>
<dbReference type="OrthoDB" id="1415105at2759"/>
<dbReference type="EMBL" id="BKCP01005228">
    <property type="protein sequence ID" value="GER36861.1"/>
    <property type="molecule type" value="Genomic_DNA"/>
</dbReference>
<dbReference type="GO" id="GO:0008483">
    <property type="term" value="F:transaminase activity"/>
    <property type="evidence" value="ECO:0007669"/>
    <property type="project" value="UniProtKB-KW"/>
</dbReference>
<reference evidence="2" key="1">
    <citation type="journal article" date="2019" name="Curr. Biol.">
        <title>Genome Sequence of Striga asiatica Provides Insight into the Evolution of Plant Parasitism.</title>
        <authorList>
            <person name="Yoshida S."/>
            <person name="Kim S."/>
            <person name="Wafula E.K."/>
            <person name="Tanskanen J."/>
            <person name="Kim Y.M."/>
            <person name="Honaas L."/>
            <person name="Yang Z."/>
            <person name="Spallek T."/>
            <person name="Conn C.E."/>
            <person name="Ichihashi Y."/>
            <person name="Cheong K."/>
            <person name="Cui S."/>
            <person name="Der J.P."/>
            <person name="Gundlach H."/>
            <person name="Jiao Y."/>
            <person name="Hori C."/>
            <person name="Ishida J.K."/>
            <person name="Kasahara H."/>
            <person name="Kiba T."/>
            <person name="Kim M.S."/>
            <person name="Koo N."/>
            <person name="Laohavisit A."/>
            <person name="Lee Y.H."/>
            <person name="Lumba S."/>
            <person name="McCourt P."/>
            <person name="Mortimer J.C."/>
            <person name="Mutuku J.M."/>
            <person name="Nomura T."/>
            <person name="Sasaki-Sekimoto Y."/>
            <person name="Seto Y."/>
            <person name="Wang Y."/>
            <person name="Wakatake T."/>
            <person name="Sakakibara H."/>
            <person name="Demura T."/>
            <person name="Yamaguchi S."/>
            <person name="Yoneyama K."/>
            <person name="Manabe R.I."/>
            <person name="Nelson D.C."/>
            <person name="Schulman A.H."/>
            <person name="Timko M.P."/>
            <person name="dePamphilis C.W."/>
            <person name="Choi D."/>
            <person name="Shirasu K."/>
        </authorList>
    </citation>
    <scope>NUCLEOTIDE SEQUENCE [LARGE SCALE GENOMIC DNA]</scope>
    <source>
        <strain evidence="2">cv. UVA1</strain>
    </source>
</reference>
<keyword evidence="1" id="KW-0032">Aminotransferase</keyword>
<evidence type="ECO:0000313" key="2">
    <source>
        <dbReference type="Proteomes" id="UP000325081"/>
    </source>
</evidence>
<name>A0A5A7PW30_STRAF</name>
<dbReference type="Proteomes" id="UP000325081">
    <property type="component" value="Unassembled WGS sequence"/>
</dbReference>
<keyword evidence="1" id="KW-0808">Transferase</keyword>
<proteinExistence type="predicted"/>
<evidence type="ECO:0000313" key="1">
    <source>
        <dbReference type="EMBL" id="GER36861.1"/>
    </source>
</evidence>
<dbReference type="AlphaFoldDB" id="A0A5A7PW30"/>
<gene>
    <name evidence="1" type="ORF">STAS_13239</name>
</gene>
<organism evidence="1 2">
    <name type="scientific">Striga asiatica</name>
    <name type="common">Asiatic witchweed</name>
    <name type="synonym">Buchnera asiatica</name>
    <dbReference type="NCBI Taxonomy" id="4170"/>
    <lineage>
        <taxon>Eukaryota</taxon>
        <taxon>Viridiplantae</taxon>
        <taxon>Streptophyta</taxon>
        <taxon>Embryophyta</taxon>
        <taxon>Tracheophyta</taxon>
        <taxon>Spermatophyta</taxon>
        <taxon>Magnoliopsida</taxon>
        <taxon>eudicotyledons</taxon>
        <taxon>Gunneridae</taxon>
        <taxon>Pentapetalae</taxon>
        <taxon>asterids</taxon>
        <taxon>lamiids</taxon>
        <taxon>Lamiales</taxon>
        <taxon>Orobanchaceae</taxon>
        <taxon>Buchnereae</taxon>
        <taxon>Striga</taxon>
    </lineage>
</organism>